<keyword evidence="1" id="KW-0812">Transmembrane</keyword>
<dbReference type="Proteomes" id="UP000054350">
    <property type="component" value="Unassembled WGS sequence"/>
</dbReference>
<organism evidence="2 3">
    <name type="scientific">Allomyces macrogynus (strain ATCC 38327)</name>
    <name type="common">Allomyces javanicus var. macrogynus</name>
    <dbReference type="NCBI Taxonomy" id="578462"/>
    <lineage>
        <taxon>Eukaryota</taxon>
        <taxon>Fungi</taxon>
        <taxon>Fungi incertae sedis</taxon>
        <taxon>Blastocladiomycota</taxon>
        <taxon>Blastocladiomycetes</taxon>
        <taxon>Blastocladiales</taxon>
        <taxon>Blastocladiaceae</taxon>
        <taxon>Allomyces</taxon>
    </lineage>
</organism>
<feature type="transmembrane region" description="Helical" evidence="1">
    <location>
        <begin position="232"/>
        <end position="258"/>
    </location>
</feature>
<protein>
    <recommendedName>
        <fullName evidence="4">Transmembrane protein</fullName>
    </recommendedName>
</protein>
<reference evidence="2 3" key="1">
    <citation type="submission" date="2009-11" db="EMBL/GenBank/DDBJ databases">
        <title>Annotation of Allomyces macrogynus ATCC 38327.</title>
        <authorList>
            <consortium name="The Broad Institute Genome Sequencing Platform"/>
            <person name="Russ C."/>
            <person name="Cuomo C."/>
            <person name="Burger G."/>
            <person name="Gray M.W."/>
            <person name="Holland P.W.H."/>
            <person name="King N."/>
            <person name="Lang F.B.F."/>
            <person name="Roger A.J."/>
            <person name="Ruiz-Trillo I."/>
            <person name="Young S.K."/>
            <person name="Zeng Q."/>
            <person name="Gargeya S."/>
            <person name="Fitzgerald M."/>
            <person name="Haas B."/>
            <person name="Abouelleil A."/>
            <person name="Alvarado L."/>
            <person name="Arachchi H.M."/>
            <person name="Berlin A."/>
            <person name="Chapman S.B."/>
            <person name="Gearin G."/>
            <person name="Goldberg J."/>
            <person name="Griggs A."/>
            <person name="Gujja S."/>
            <person name="Hansen M."/>
            <person name="Heiman D."/>
            <person name="Howarth C."/>
            <person name="Larimer J."/>
            <person name="Lui A."/>
            <person name="MacDonald P.J.P."/>
            <person name="McCowen C."/>
            <person name="Montmayeur A."/>
            <person name="Murphy C."/>
            <person name="Neiman D."/>
            <person name="Pearson M."/>
            <person name="Priest M."/>
            <person name="Roberts A."/>
            <person name="Saif S."/>
            <person name="Shea T."/>
            <person name="Sisk P."/>
            <person name="Stolte C."/>
            <person name="Sykes S."/>
            <person name="Wortman J."/>
            <person name="Nusbaum C."/>
            <person name="Birren B."/>
        </authorList>
    </citation>
    <scope>NUCLEOTIDE SEQUENCE [LARGE SCALE GENOMIC DNA]</scope>
    <source>
        <strain evidence="2 3">ATCC 38327</strain>
    </source>
</reference>
<keyword evidence="1" id="KW-0472">Membrane</keyword>
<evidence type="ECO:0000256" key="1">
    <source>
        <dbReference type="SAM" id="Phobius"/>
    </source>
</evidence>
<dbReference type="VEuPathDB" id="FungiDB:AMAG_02909"/>
<evidence type="ECO:0008006" key="4">
    <source>
        <dbReference type="Google" id="ProtNLM"/>
    </source>
</evidence>
<dbReference type="AlphaFoldDB" id="A0A0L0S439"/>
<feature type="transmembrane region" description="Helical" evidence="1">
    <location>
        <begin position="14"/>
        <end position="36"/>
    </location>
</feature>
<sequence length="444" mass="48396">MAVTGPPPPAWFQYLPYAIIGAFGLFIAGFGFYVYFLNRALKTRLRDDEARLCPDSDKYEPELAYEWLTAKATGKSTNPQPSAVVNVSSNLGVGEQYPEQAPDSSTTTLLGIRVDGDIDQRGKLVVATVQCKPFKGGLFERITSIQFADADNESRQLKVDFAGAVPHDPVVEAAVERGIATLNQAITANRIFSPWIYMIPFYASWAVLIWFIKGPGGPDGKQWQPIKTPWAVLFKTWALLGVGLVLAALALVVVGAYFEDRFIPRVREALVELNKSDKHGLTWTMVRTQPRYDACCIPSLLYSSPKCVALSLAGWLIPFPLRIDPCDLCTIPLPYHRDAEWTLMVSRPKLPPANNADAFSAPPGATSAATLYSPPGAPIASFSGFAPDYSAYPPSYPPPAAAYPPQSSTYPAYPYPGPSHPPAGDPAYPAYGPSYPKIHVLVPR</sequence>
<proteinExistence type="predicted"/>
<name>A0A0L0S439_ALLM3</name>
<accession>A0A0L0S439</accession>
<evidence type="ECO:0000313" key="2">
    <source>
        <dbReference type="EMBL" id="KNE57161.1"/>
    </source>
</evidence>
<dbReference type="EMBL" id="GG745331">
    <property type="protein sequence ID" value="KNE57161.1"/>
    <property type="molecule type" value="Genomic_DNA"/>
</dbReference>
<keyword evidence="1" id="KW-1133">Transmembrane helix</keyword>
<feature type="transmembrane region" description="Helical" evidence="1">
    <location>
        <begin position="195"/>
        <end position="212"/>
    </location>
</feature>
<gene>
    <name evidence="2" type="ORF">AMAG_02909</name>
</gene>
<evidence type="ECO:0000313" key="3">
    <source>
        <dbReference type="Proteomes" id="UP000054350"/>
    </source>
</evidence>
<dbReference type="OrthoDB" id="10307901at2759"/>
<reference evidence="3" key="2">
    <citation type="submission" date="2009-11" db="EMBL/GenBank/DDBJ databases">
        <title>The Genome Sequence of Allomyces macrogynus strain ATCC 38327.</title>
        <authorList>
            <consortium name="The Broad Institute Genome Sequencing Platform"/>
            <person name="Russ C."/>
            <person name="Cuomo C."/>
            <person name="Shea T."/>
            <person name="Young S.K."/>
            <person name="Zeng Q."/>
            <person name="Koehrsen M."/>
            <person name="Haas B."/>
            <person name="Borodovsky M."/>
            <person name="Guigo R."/>
            <person name="Alvarado L."/>
            <person name="Berlin A."/>
            <person name="Borenstein D."/>
            <person name="Chen Z."/>
            <person name="Engels R."/>
            <person name="Freedman E."/>
            <person name="Gellesch M."/>
            <person name="Goldberg J."/>
            <person name="Griggs A."/>
            <person name="Gujja S."/>
            <person name="Heiman D."/>
            <person name="Hepburn T."/>
            <person name="Howarth C."/>
            <person name="Jen D."/>
            <person name="Larson L."/>
            <person name="Lewis B."/>
            <person name="Mehta T."/>
            <person name="Park D."/>
            <person name="Pearson M."/>
            <person name="Roberts A."/>
            <person name="Saif S."/>
            <person name="Shenoy N."/>
            <person name="Sisk P."/>
            <person name="Stolte C."/>
            <person name="Sykes S."/>
            <person name="Walk T."/>
            <person name="White J."/>
            <person name="Yandava C."/>
            <person name="Burger G."/>
            <person name="Gray M.W."/>
            <person name="Holland P.W.H."/>
            <person name="King N."/>
            <person name="Lang F.B.F."/>
            <person name="Roger A.J."/>
            <person name="Ruiz-Trillo I."/>
            <person name="Lander E."/>
            <person name="Nusbaum C."/>
        </authorList>
    </citation>
    <scope>NUCLEOTIDE SEQUENCE [LARGE SCALE GENOMIC DNA]</scope>
    <source>
        <strain evidence="3">ATCC 38327</strain>
    </source>
</reference>
<keyword evidence="3" id="KW-1185">Reference proteome</keyword>